<gene>
    <name evidence="2" type="ORF">B9Z19DRAFT_1089496</name>
</gene>
<dbReference type="AlphaFoldDB" id="A0A2T6ZK46"/>
<protein>
    <submittedName>
        <fullName evidence="2">Uncharacterized protein</fullName>
    </submittedName>
</protein>
<keyword evidence="3" id="KW-1185">Reference proteome</keyword>
<sequence>MISFVGQSLSKMIAFVSIYPPLCLAFSCLFFFFCSQCSLTFAYLGVVFERNPRCALLCLLGLCTNVEPSYALYERRGCFFFRQNGIVICRFGIWRGAVCGVILGP</sequence>
<name>A0A2T6ZK46_TUBBO</name>
<accession>A0A2T6ZK46</accession>
<feature type="transmembrane region" description="Helical" evidence="1">
    <location>
        <begin position="12"/>
        <end position="33"/>
    </location>
</feature>
<evidence type="ECO:0000313" key="3">
    <source>
        <dbReference type="Proteomes" id="UP000244722"/>
    </source>
</evidence>
<keyword evidence="1" id="KW-0472">Membrane</keyword>
<dbReference type="EMBL" id="NESQ01000212">
    <property type="protein sequence ID" value="PUU75861.1"/>
    <property type="molecule type" value="Genomic_DNA"/>
</dbReference>
<evidence type="ECO:0000313" key="2">
    <source>
        <dbReference type="EMBL" id="PUU75861.1"/>
    </source>
</evidence>
<keyword evidence="1" id="KW-0812">Transmembrane</keyword>
<feature type="non-terminal residue" evidence="2">
    <location>
        <position position="105"/>
    </location>
</feature>
<organism evidence="2 3">
    <name type="scientific">Tuber borchii</name>
    <name type="common">White truffle</name>
    <dbReference type="NCBI Taxonomy" id="42251"/>
    <lineage>
        <taxon>Eukaryota</taxon>
        <taxon>Fungi</taxon>
        <taxon>Dikarya</taxon>
        <taxon>Ascomycota</taxon>
        <taxon>Pezizomycotina</taxon>
        <taxon>Pezizomycetes</taxon>
        <taxon>Pezizales</taxon>
        <taxon>Tuberaceae</taxon>
        <taxon>Tuber</taxon>
    </lineage>
</organism>
<dbReference type="Proteomes" id="UP000244722">
    <property type="component" value="Unassembled WGS sequence"/>
</dbReference>
<comment type="caution">
    <text evidence="2">The sequence shown here is derived from an EMBL/GenBank/DDBJ whole genome shotgun (WGS) entry which is preliminary data.</text>
</comment>
<proteinExistence type="predicted"/>
<reference evidence="2 3" key="1">
    <citation type="submission" date="2017-04" db="EMBL/GenBank/DDBJ databases">
        <title>Draft genome sequence of Tuber borchii Vittad., a whitish edible truffle.</title>
        <authorList>
            <consortium name="DOE Joint Genome Institute"/>
            <person name="Murat C."/>
            <person name="Kuo A."/>
            <person name="Barry K.W."/>
            <person name="Clum A."/>
            <person name="Dockter R.B."/>
            <person name="Fauchery L."/>
            <person name="Iotti M."/>
            <person name="Kohler A."/>
            <person name="Labutti K."/>
            <person name="Lindquist E.A."/>
            <person name="Lipzen A."/>
            <person name="Ohm R.A."/>
            <person name="Wang M."/>
            <person name="Grigoriev I.V."/>
            <person name="Zambonelli A."/>
            <person name="Martin F.M."/>
        </authorList>
    </citation>
    <scope>NUCLEOTIDE SEQUENCE [LARGE SCALE GENOMIC DNA]</scope>
    <source>
        <strain evidence="2 3">Tbo3840</strain>
    </source>
</reference>
<keyword evidence="1" id="KW-1133">Transmembrane helix</keyword>
<evidence type="ECO:0000256" key="1">
    <source>
        <dbReference type="SAM" id="Phobius"/>
    </source>
</evidence>